<protein>
    <recommendedName>
        <fullName evidence="8">TF-B3 domain-containing protein</fullName>
    </recommendedName>
</protein>
<proteinExistence type="predicted"/>
<dbReference type="GO" id="GO:0005634">
    <property type="term" value="C:nucleus"/>
    <property type="evidence" value="ECO:0007669"/>
    <property type="project" value="UniProtKB-SubCell"/>
</dbReference>
<dbReference type="SUPFAM" id="SSF101936">
    <property type="entry name" value="DNA-binding pseudobarrel domain"/>
    <property type="match status" value="2"/>
</dbReference>
<keyword evidence="4" id="KW-0804">Transcription</keyword>
<evidence type="ECO:0000256" key="5">
    <source>
        <dbReference type="ARBA" id="ARBA00023242"/>
    </source>
</evidence>
<evidence type="ECO:0000256" key="3">
    <source>
        <dbReference type="ARBA" id="ARBA00023125"/>
    </source>
</evidence>
<keyword evidence="7" id="KW-1185">Reference proteome</keyword>
<gene>
    <name evidence="6" type="ORF">EJB05_34239</name>
</gene>
<evidence type="ECO:0000313" key="6">
    <source>
        <dbReference type="EMBL" id="TVU18161.1"/>
    </source>
</evidence>
<evidence type="ECO:0000313" key="7">
    <source>
        <dbReference type="Proteomes" id="UP000324897"/>
    </source>
</evidence>
<keyword evidence="3" id="KW-0238">DNA-binding</keyword>
<evidence type="ECO:0000256" key="2">
    <source>
        <dbReference type="ARBA" id="ARBA00023015"/>
    </source>
</evidence>
<feature type="non-terminal residue" evidence="6">
    <location>
        <position position="1"/>
    </location>
</feature>
<name>A0A5J9U4V9_9POAL</name>
<reference evidence="6 7" key="1">
    <citation type="journal article" date="2019" name="Sci. Rep.">
        <title>A high-quality genome of Eragrostis curvula grass provides insights into Poaceae evolution and supports new strategies to enhance forage quality.</title>
        <authorList>
            <person name="Carballo J."/>
            <person name="Santos B.A.C.M."/>
            <person name="Zappacosta D."/>
            <person name="Garbus I."/>
            <person name="Selva J.P."/>
            <person name="Gallo C.A."/>
            <person name="Diaz A."/>
            <person name="Albertini E."/>
            <person name="Caccamo M."/>
            <person name="Echenique V."/>
        </authorList>
    </citation>
    <scope>NUCLEOTIDE SEQUENCE [LARGE SCALE GENOMIC DNA]</scope>
    <source>
        <strain evidence="7">cv. Victoria</strain>
        <tissue evidence="6">Leaf</tissue>
    </source>
</reference>
<dbReference type="EMBL" id="RWGY01000029">
    <property type="protein sequence ID" value="TVU18161.1"/>
    <property type="molecule type" value="Genomic_DNA"/>
</dbReference>
<evidence type="ECO:0000256" key="4">
    <source>
        <dbReference type="ARBA" id="ARBA00023163"/>
    </source>
</evidence>
<comment type="subcellular location">
    <subcellularLocation>
        <location evidence="1">Nucleus</location>
    </subcellularLocation>
</comment>
<dbReference type="AlphaFoldDB" id="A0A5J9U4V9"/>
<comment type="caution">
    <text evidence="6">The sequence shown here is derived from an EMBL/GenBank/DDBJ whole genome shotgun (WGS) entry which is preliminary data.</text>
</comment>
<dbReference type="GO" id="GO:0003677">
    <property type="term" value="F:DNA binding"/>
    <property type="evidence" value="ECO:0007669"/>
    <property type="project" value="UniProtKB-KW"/>
</dbReference>
<organism evidence="6 7">
    <name type="scientific">Eragrostis curvula</name>
    <name type="common">weeping love grass</name>
    <dbReference type="NCBI Taxonomy" id="38414"/>
    <lineage>
        <taxon>Eukaryota</taxon>
        <taxon>Viridiplantae</taxon>
        <taxon>Streptophyta</taxon>
        <taxon>Embryophyta</taxon>
        <taxon>Tracheophyta</taxon>
        <taxon>Spermatophyta</taxon>
        <taxon>Magnoliopsida</taxon>
        <taxon>Liliopsida</taxon>
        <taxon>Poales</taxon>
        <taxon>Poaceae</taxon>
        <taxon>PACMAD clade</taxon>
        <taxon>Chloridoideae</taxon>
        <taxon>Eragrostideae</taxon>
        <taxon>Eragrostidinae</taxon>
        <taxon>Eragrostis</taxon>
    </lineage>
</organism>
<keyword evidence="5" id="KW-0539">Nucleus</keyword>
<dbReference type="Gramene" id="TVU18161">
    <property type="protein sequence ID" value="TVU18161"/>
    <property type="gene ID" value="EJB05_34239"/>
</dbReference>
<sequence length="386" mass="43254">MHARRRGTAASRRVCVLAARSADAEVEPSRAPSLARALARGTLGAFDLSMRHAFHGRGRGFFAFSRAVPYDQAIDFHDQAGKIFTILSPSGARHQVRLELVGDEILFTEGWPGVVASEEIEELDVGFFARSGDLGIRMVVYKRTGEEKGDRPHSSFFFDLDVNEGCGNLFDGKVGQPVTIVGPSGRQHAVTVERMQGQTHLVTGWDMVARIEGIEQMDVGHFYSEIEGRFELTVFNRSGVQKPPYNGPVPDAVADSFVPWKEVRYERQLNTDLTPFVKHRMHCLWINSQKHFKLYVGQLTRAQEMGPWMHFTNAFSYSLPENCKLMMRFSGRAVEYEATVARVHGSARIVDGWSVFVEANNIAAGSVYIFKFFRLGGLLRLTVYNA</sequence>
<dbReference type="InterPro" id="IPR015300">
    <property type="entry name" value="DNA-bd_pseudobarrel_sf"/>
</dbReference>
<dbReference type="Gene3D" id="2.40.330.10">
    <property type="entry name" value="DNA-binding pseudobarrel domain"/>
    <property type="match status" value="1"/>
</dbReference>
<evidence type="ECO:0008006" key="8">
    <source>
        <dbReference type="Google" id="ProtNLM"/>
    </source>
</evidence>
<evidence type="ECO:0000256" key="1">
    <source>
        <dbReference type="ARBA" id="ARBA00004123"/>
    </source>
</evidence>
<accession>A0A5J9U4V9</accession>
<keyword evidence="2" id="KW-0805">Transcription regulation</keyword>
<dbReference type="Proteomes" id="UP000324897">
    <property type="component" value="Chromosome 7"/>
</dbReference>